<reference evidence="2 3" key="2">
    <citation type="submission" date="2020-08" db="EMBL/GenBank/DDBJ databases">
        <authorList>
            <person name="Partida-Martinez L."/>
            <person name="Huntemann M."/>
            <person name="Clum A."/>
            <person name="Wang J."/>
            <person name="Palaniappan K."/>
            <person name="Ritter S."/>
            <person name="Chen I.-M."/>
            <person name="Stamatis D."/>
            <person name="Reddy T."/>
            <person name="O'Malley R."/>
            <person name="Daum C."/>
            <person name="Shapiro N."/>
            <person name="Ivanova N."/>
            <person name="Kyrpides N."/>
            <person name="Woyke T."/>
        </authorList>
    </citation>
    <scope>NUCLEOTIDE SEQUENCE [LARGE SCALE GENOMIC DNA]</scope>
    <source>
        <strain evidence="2 3">AS3.13</strain>
    </source>
</reference>
<evidence type="ECO:0000313" key="3">
    <source>
        <dbReference type="Proteomes" id="UP000522313"/>
    </source>
</evidence>
<sequence>MTKVHLLLATALVAAAPAAEPVGPAPNAAPPDSLMSPVDPRLVGFAAELAQDRPGLSARSWVVLPSSEIWQALAHDRGIDRQRTRWAYARSLIGSARGQEAIGVLEVMLSDEPDLALVDDWQLAYGAALTLAQRPNPAVAALGTGGLPNNPEACAWRMRALADAGRAGEALPTVNCAAAAIQARRLTARPAFLLAAGRVTLEAGQPQHALQWLSSLPDSDSRANMLRGRALAALDQVAPARERFDRAVAAGDPATRTEAQLGKIELAAAHGWAKPPVLLRQLNQLRYTWRGDRIEARALRLAYDLATREHDLASMLDNGAALFRFFPATMTDATLLTDLQMQIAAAASPASPVPLDRAAGLIWDYRDLLPGGAEGDTIVNGLADRLQGAGLYERAAQLLEHRLDDPAIDLARGPLSAKVATLYILAGRPDRALSAIRNSERPDYTAAMQIDRRRVVAVALDLLGRTAEAEAVLQDVPDGAAIRAEFAWKRRDWARVVAETQGSLPTGPLGKVGQVVVLRRAIALAMLHNDAALAALRARYQTAFARLPSGPVFTAITQSPAVVTPAVFAKAMAAMPSASPAGDIGDMIAGD</sequence>
<dbReference type="Proteomes" id="UP000522313">
    <property type="component" value="Unassembled WGS sequence"/>
</dbReference>
<evidence type="ECO:0000313" key="2">
    <source>
        <dbReference type="EMBL" id="MBB6505379.1"/>
    </source>
</evidence>
<keyword evidence="1" id="KW-0732">Signal</keyword>
<name>A0A7X0JD25_9SPHN</name>
<evidence type="ECO:0000256" key="1">
    <source>
        <dbReference type="SAM" id="SignalP"/>
    </source>
</evidence>
<comment type="caution">
    <text evidence="2">The sequence shown here is derived from an EMBL/GenBank/DDBJ whole genome shotgun (WGS) entry which is preliminary data.</text>
</comment>
<dbReference type="RefSeq" id="WP_184506165.1">
    <property type="nucleotide sequence ID" value="NZ_JACHBT010000012.1"/>
</dbReference>
<reference evidence="2 3" key="1">
    <citation type="submission" date="2020-08" db="EMBL/GenBank/DDBJ databases">
        <title>The Agave Microbiome: Exploring the role of microbial communities in plant adaptations to desert environments.</title>
        <authorList>
            <person name="Partida-Martinez L.P."/>
        </authorList>
    </citation>
    <scope>NUCLEOTIDE SEQUENCE [LARGE SCALE GENOMIC DNA]</scope>
    <source>
        <strain evidence="2 3">AS3.13</strain>
    </source>
</reference>
<accession>A0A7X0JD25</accession>
<organism evidence="2 3">
    <name type="scientific">Sphingomonas endophytica</name>
    <dbReference type="NCBI Taxonomy" id="869719"/>
    <lineage>
        <taxon>Bacteria</taxon>
        <taxon>Pseudomonadati</taxon>
        <taxon>Pseudomonadota</taxon>
        <taxon>Alphaproteobacteria</taxon>
        <taxon>Sphingomonadales</taxon>
        <taxon>Sphingomonadaceae</taxon>
        <taxon>Sphingomonas</taxon>
    </lineage>
</organism>
<dbReference type="EMBL" id="JACHBT010000012">
    <property type="protein sequence ID" value="MBB6505379.1"/>
    <property type="molecule type" value="Genomic_DNA"/>
</dbReference>
<protein>
    <submittedName>
        <fullName evidence="2">Putative negative regulator of RcsB-dependent stress response</fullName>
    </submittedName>
</protein>
<feature type="chain" id="PRO_5031512650" evidence="1">
    <location>
        <begin position="19"/>
        <end position="591"/>
    </location>
</feature>
<feature type="signal peptide" evidence="1">
    <location>
        <begin position="1"/>
        <end position="18"/>
    </location>
</feature>
<proteinExistence type="predicted"/>
<gene>
    <name evidence="2" type="ORF">F4693_002367</name>
</gene>
<dbReference type="AlphaFoldDB" id="A0A7X0JD25"/>